<feature type="transmembrane region" description="Helical" evidence="6">
    <location>
        <begin position="12"/>
        <end position="33"/>
    </location>
</feature>
<evidence type="ECO:0000256" key="3">
    <source>
        <dbReference type="ARBA" id="ARBA00022692"/>
    </source>
</evidence>
<evidence type="ECO:0000256" key="5">
    <source>
        <dbReference type="ARBA" id="ARBA00023136"/>
    </source>
</evidence>
<accession>A0A3B0Y3X9</accession>
<dbReference type="InterPro" id="IPR002797">
    <property type="entry name" value="Polysacc_synth"/>
</dbReference>
<name>A0A3B0Y3X9_9ZZZZ</name>
<gene>
    <name evidence="7" type="ORF">MNBD_GAMMA12-3560</name>
</gene>
<feature type="transmembrane region" description="Helical" evidence="6">
    <location>
        <begin position="125"/>
        <end position="146"/>
    </location>
</feature>
<feature type="transmembrane region" description="Helical" evidence="6">
    <location>
        <begin position="363"/>
        <end position="384"/>
    </location>
</feature>
<feature type="transmembrane region" description="Helical" evidence="6">
    <location>
        <begin position="390"/>
        <end position="409"/>
    </location>
</feature>
<evidence type="ECO:0000313" key="7">
    <source>
        <dbReference type="EMBL" id="VAW71540.1"/>
    </source>
</evidence>
<dbReference type="AlphaFoldDB" id="A0A3B0Y3X9"/>
<comment type="subcellular location">
    <subcellularLocation>
        <location evidence="1">Cell membrane</location>
        <topology evidence="1">Multi-pass membrane protein</topology>
    </subcellularLocation>
</comment>
<feature type="transmembrane region" description="Helical" evidence="6">
    <location>
        <begin position="85"/>
        <end position="105"/>
    </location>
</feature>
<dbReference type="GO" id="GO:0005886">
    <property type="term" value="C:plasma membrane"/>
    <property type="evidence" value="ECO:0007669"/>
    <property type="project" value="UniProtKB-SubCell"/>
</dbReference>
<feature type="transmembrane region" description="Helical" evidence="6">
    <location>
        <begin position="294"/>
        <end position="316"/>
    </location>
</feature>
<feature type="transmembrane region" description="Helical" evidence="6">
    <location>
        <begin position="421"/>
        <end position="447"/>
    </location>
</feature>
<keyword evidence="4 6" id="KW-1133">Transmembrane helix</keyword>
<feature type="transmembrane region" description="Helical" evidence="6">
    <location>
        <begin position="45"/>
        <end position="64"/>
    </location>
</feature>
<protein>
    <recommendedName>
        <fullName evidence="8">Polysaccharide biosynthesis protein C-terminal domain-containing protein</fullName>
    </recommendedName>
</protein>
<feature type="transmembrane region" description="Helical" evidence="6">
    <location>
        <begin position="328"/>
        <end position="351"/>
    </location>
</feature>
<evidence type="ECO:0000256" key="4">
    <source>
        <dbReference type="ARBA" id="ARBA00022989"/>
    </source>
</evidence>
<feature type="transmembrane region" description="Helical" evidence="6">
    <location>
        <begin position="453"/>
        <end position="469"/>
    </location>
</feature>
<evidence type="ECO:0000256" key="6">
    <source>
        <dbReference type="SAM" id="Phobius"/>
    </source>
</evidence>
<evidence type="ECO:0000256" key="1">
    <source>
        <dbReference type="ARBA" id="ARBA00004651"/>
    </source>
</evidence>
<keyword evidence="5 6" id="KW-0472">Membrane</keyword>
<dbReference type="PANTHER" id="PTHR30250:SF11">
    <property type="entry name" value="O-ANTIGEN TRANSPORTER-RELATED"/>
    <property type="match status" value="1"/>
</dbReference>
<keyword evidence="2" id="KW-1003">Cell membrane</keyword>
<reference evidence="7" key="1">
    <citation type="submission" date="2018-06" db="EMBL/GenBank/DDBJ databases">
        <authorList>
            <person name="Zhirakovskaya E."/>
        </authorList>
    </citation>
    <scope>NUCLEOTIDE SEQUENCE</scope>
</reference>
<organism evidence="7">
    <name type="scientific">hydrothermal vent metagenome</name>
    <dbReference type="NCBI Taxonomy" id="652676"/>
    <lineage>
        <taxon>unclassified sequences</taxon>
        <taxon>metagenomes</taxon>
        <taxon>ecological metagenomes</taxon>
    </lineage>
</organism>
<feature type="transmembrane region" description="Helical" evidence="6">
    <location>
        <begin position="255"/>
        <end position="274"/>
    </location>
</feature>
<evidence type="ECO:0000256" key="2">
    <source>
        <dbReference type="ARBA" id="ARBA00022475"/>
    </source>
</evidence>
<keyword evidence="3 6" id="KW-0812">Transmembrane</keyword>
<dbReference type="Pfam" id="PF01943">
    <property type="entry name" value="Polysacc_synt"/>
    <property type="match status" value="1"/>
</dbReference>
<dbReference type="PANTHER" id="PTHR30250">
    <property type="entry name" value="PST FAMILY PREDICTED COLANIC ACID TRANSPORTER"/>
    <property type="match status" value="1"/>
</dbReference>
<dbReference type="InterPro" id="IPR050833">
    <property type="entry name" value="Poly_Biosynth_Transport"/>
</dbReference>
<feature type="transmembrane region" description="Helical" evidence="6">
    <location>
        <begin position="153"/>
        <end position="177"/>
    </location>
</feature>
<dbReference type="EMBL" id="UOFL01000023">
    <property type="protein sequence ID" value="VAW71540.1"/>
    <property type="molecule type" value="Genomic_DNA"/>
</dbReference>
<sequence>MNSTNNIYKKAISHTAIYGVADIIRKIVGFLMLPIYTRYLTPADYGVVELMMMAIFFFEVFLGMRMGQAIFRYYFLAKDPKEKKAVMMTAFLMTLAASVIAYFILVANVDSVTLFLIGDTKYASILSVFAIIIISKALEEYGLIYVRVHQRAVLFLVLSVAKLVLSLSLNIYFIVFLELSVAGVVYSASIASGAMAIFATIYTFYYSGMNFSKSLLKNLVLFSYPLWIAAVGGLYAVSSVNYFLRIFSGLEQVGIYALAIKFASLIMVLVWNPFTNVWHSLKYEIYEMSESEQVYKNIFIGLTLVLSFIGLGLSLFSETIIQLMADSAFWQAGDIVPILIIAKIAQSLTSFNNFGILLKEKTGIIAVGTYINAFITTVSFFILIPLAELYGAAISILLGTIAQLLWIEWRSNKLYNMQLPWVRFLLMTATWLMCYLVSLLLPAGLLISVTGKILILILFVILMYVLPILKKEEKTQILTYAWSAIGKVRSYFASVRT</sequence>
<proteinExistence type="predicted"/>
<feature type="transmembrane region" description="Helical" evidence="6">
    <location>
        <begin position="183"/>
        <end position="207"/>
    </location>
</feature>
<evidence type="ECO:0008006" key="8">
    <source>
        <dbReference type="Google" id="ProtNLM"/>
    </source>
</evidence>
<feature type="transmembrane region" description="Helical" evidence="6">
    <location>
        <begin position="219"/>
        <end position="243"/>
    </location>
</feature>